<dbReference type="EMBL" id="JASJOU010000003">
    <property type="protein sequence ID" value="MDJ1501131.1"/>
    <property type="molecule type" value="Genomic_DNA"/>
</dbReference>
<name>A0AAE3QZS4_9BACT</name>
<sequence>MTKLFYITLSFFIISLLSLTDSLAQTQKGRFMLGTSMGKFNFGKNYTELSLDVKAGYFVIDNLVIGLTPSYAYTSADYPNGNNQKNNALGIGPFVRYYFGEGKLKPLLNTSFVYYNSTSKIIATMIPYPGAPEGEYEFQLKNKYKLLQVGGGVAYFLNDYVSLEGLINYGRYLDWDYDSVSYEKAGEVSINLGVQIFIGK</sequence>
<accession>A0AAE3QZS4</accession>
<dbReference type="AlphaFoldDB" id="A0AAE3QZS4"/>
<organism evidence="1 2">
    <name type="scientific">Xanthocytophaga agilis</name>
    <dbReference type="NCBI Taxonomy" id="3048010"/>
    <lineage>
        <taxon>Bacteria</taxon>
        <taxon>Pseudomonadati</taxon>
        <taxon>Bacteroidota</taxon>
        <taxon>Cytophagia</taxon>
        <taxon>Cytophagales</taxon>
        <taxon>Rhodocytophagaceae</taxon>
        <taxon>Xanthocytophaga</taxon>
    </lineage>
</organism>
<dbReference type="RefSeq" id="WP_314510630.1">
    <property type="nucleotide sequence ID" value="NZ_JASJOU010000003.1"/>
</dbReference>
<evidence type="ECO:0008006" key="3">
    <source>
        <dbReference type="Google" id="ProtNLM"/>
    </source>
</evidence>
<proteinExistence type="predicted"/>
<evidence type="ECO:0000313" key="2">
    <source>
        <dbReference type="Proteomes" id="UP001232063"/>
    </source>
</evidence>
<gene>
    <name evidence="1" type="ORF">QNI22_10755</name>
</gene>
<protein>
    <recommendedName>
        <fullName evidence="3">Outer membrane protein beta-barrel domain-containing protein</fullName>
    </recommendedName>
</protein>
<dbReference type="Gene3D" id="2.40.160.20">
    <property type="match status" value="1"/>
</dbReference>
<comment type="caution">
    <text evidence="1">The sequence shown here is derived from an EMBL/GenBank/DDBJ whole genome shotgun (WGS) entry which is preliminary data.</text>
</comment>
<keyword evidence="2" id="KW-1185">Reference proteome</keyword>
<dbReference type="Proteomes" id="UP001232063">
    <property type="component" value="Unassembled WGS sequence"/>
</dbReference>
<reference evidence="1" key="1">
    <citation type="submission" date="2023-05" db="EMBL/GenBank/DDBJ databases">
        <authorList>
            <person name="Zhang X."/>
        </authorList>
    </citation>
    <scope>NUCLEOTIDE SEQUENCE</scope>
    <source>
        <strain evidence="1">BD1B2-1</strain>
    </source>
</reference>
<evidence type="ECO:0000313" key="1">
    <source>
        <dbReference type="EMBL" id="MDJ1501131.1"/>
    </source>
</evidence>